<dbReference type="SMART" id="SM01300">
    <property type="entry name" value="PEHE"/>
    <property type="match status" value="1"/>
</dbReference>
<evidence type="ECO:0000259" key="2">
    <source>
        <dbReference type="PROSITE" id="PS52052"/>
    </source>
</evidence>
<feature type="region of interest" description="Disordered" evidence="1">
    <location>
        <begin position="418"/>
        <end position="440"/>
    </location>
</feature>
<dbReference type="AlphaFoldDB" id="A0A8C5CNH6"/>
<dbReference type="InterPro" id="IPR029332">
    <property type="entry name" value="PEHE_dom"/>
</dbReference>
<feature type="compositionally biased region" description="Basic and acidic residues" evidence="1">
    <location>
        <begin position="976"/>
        <end position="989"/>
    </location>
</feature>
<feature type="compositionally biased region" description="Polar residues" evidence="1">
    <location>
        <begin position="795"/>
        <end position="820"/>
    </location>
</feature>
<keyword evidence="4" id="KW-1185">Reference proteome</keyword>
<organism evidence="3 4">
    <name type="scientific">Gadus morhua</name>
    <name type="common">Atlantic cod</name>
    <dbReference type="NCBI Taxonomy" id="8049"/>
    <lineage>
        <taxon>Eukaryota</taxon>
        <taxon>Metazoa</taxon>
        <taxon>Chordata</taxon>
        <taxon>Craniata</taxon>
        <taxon>Vertebrata</taxon>
        <taxon>Euteleostomi</taxon>
        <taxon>Actinopterygii</taxon>
        <taxon>Neopterygii</taxon>
        <taxon>Teleostei</taxon>
        <taxon>Neoteleostei</taxon>
        <taxon>Acanthomorphata</taxon>
        <taxon>Zeiogadaria</taxon>
        <taxon>Gadariae</taxon>
        <taxon>Gadiformes</taxon>
        <taxon>Gadoidei</taxon>
        <taxon>Gadidae</taxon>
        <taxon>Gadus</taxon>
    </lineage>
</organism>
<feature type="compositionally biased region" description="Pro residues" evidence="1">
    <location>
        <begin position="230"/>
        <end position="241"/>
    </location>
</feature>
<feature type="compositionally biased region" description="Polar residues" evidence="1">
    <location>
        <begin position="276"/>
        <end position="298"/>
    </location>
</feature>
<dbReference type="GO" id="GO:0044545">
    <property type="term" value="C:NSL complex"/>
    <property type="evidence" value="ECO:0007669"/>
    <property type="project" value="TreeGrafter"/>
</dbReference>
<feature type="region of interest" description="Disordered" evidence="1">
    <location>
        <begin position="795"/>
        <end position="828"/>
    </location>
</feature>
<dbReference type="InterPro" id="IPR026180">
    <property type="entry name" value="NSL1"/>
</dbReference>
<feature type="region of interest" description="Disordered" evidence="1">
    <location>
        <begin position="24"/>
        <end position="79"/>
    </location>
</feature>
<feature type="region of interest" description="Disordered" evidence="1">
    <location>
        <begin position="916"/>
        <end position="943"/>
    </location>
</feature>
<feature type="compositionally biased region" description="Polar residues" evidence="1">
    <location>
        <begin position="260"/>
        <end position="269"/>
    </location>
</feature>
<evidence type="ECO:0000256" key="1">
    <source>
        <dbReference type="SAM" id="MobiDB-lite"/>
    </source>
</evidence>
<evidence type="ECO:0000313" key="4">
    <source>
        <dbReference type="Proteomes" id="UP000694546"/>
    </source>
</evidence>
<feature type="region of interest" description="Disordered" evidence="1">
    <location>
        <begin position="715"/>
        <end position="778"/>
    </location>
</feature>
<dbReference type="PANTHER" id="PTHR22443:SF19">
    <property type="entry name" value="KAT8 REGULATORY NSL COMPLEX SUBUNIT 1-RELATED"/>
    <property type="match status" value="1"/>
</dbReference>
<dbReference type="Gene3D" id="6.10.250.3170">
    <property type="match status" value="1"/>
</dbReference>
<feature type="compositionally biased region" description="Low complexity" evidence="1">
    <location>
        <begin position="24"/>
        <end position="48"/>
    </location>
</feature>
<accession>A0A8C5CNH6</accession>
<dbReference type="GeneTree" id="ENSGT00530000063688"/>
<dbReference type="Pfam" id="PF15275">
    <property type="entry name" value="PEHE"/>
    <property type="match status" value="1"/>
</dbReference>
<sequence>MAAMAPALTDAPAEAHHIRFKLAAPSSSLSPGSSENHPNSSNLLLHSSGPARRKASEERTLQEQQSQQQVDNPAQTPNLGKLQPLVASYLCSDVTPVPSSKESIALQEILIKQSVLKSHGILPNSLLNGGGDFLLRKKQTFELSGGQLKSLMSANTNGGSQPMAPVNGLAKKLATSGCMVAVNGGKPSASATSDPQNLLLDSDNTPTIRTLRHHQAHSSRVSLTTDGNSPDPPPAQPPSPPAFGLGGPNEHMNAEEDSSRGSSACTQQADGERPGGSQQSSPVLLQAPPTSSVSQPPTYSLDILDSQIRERSLLTSSRQAQIESRLRRLRKRLQVVQAKQVERHVQQQLGGFLGSALSRLVGPGRRQEVSPSTASWRTGRQTAVGRDSLGRFLKAGAMPTELERLCLSGSANLRATESAFDSDVTESSSGGDSDLEEEEVARVDVEQRHVKIWKRAESRYMVERAAIISHWNWLQAHISDLEYRIRQQTDIYRQIRTGKGSVELDGGSIGGPELKTEPSISQDGSSEQPVTAPTSSSDPSPWRGQNGRPVNGVLNRMMESTETKLQQPAAAPDSSCVAARTRPLVGCRRRRLLQPSTVPHLHGKTQRIGCVPSCCRLNPSCVMCGGRSSSIEDPQYDLPTMERLSRLDPGVHPILSFSDDVCVGLRLQQVLKSQWQSKALDRSKPLKKLSLKHKLSSSREKHKFTSSLMAVRLGHFKRRSEKGRPGETSLGPARLESQALCKTDRLQPGPYDKSYSRKRPRERSLDRTDPSPKLYLDSGSPCSVLANMHSSLHSSLTRQLSTSSDNSTPLGSQSVHNTPQPIKRRRGESSFDINNIVIPMSVAATTRVEKLQYKEILTPSWREVDILAQPMAEEENETELEDLTDAAFSQLHQPCEDQERSRWTWMALAPAKRRGSRSYKSIDGRTTPLLCGTNPPTPQPASPDPGHCPLLHEYSYLPSPMSPGSPDATSNPHTPCSRDSHRLMSNEDTRCSTPDFPFEERVRTGDTGPKALLGYYWGSGLLSAGLLLGLRPPLCWIITGAQASSLLGYYWGSGLLSAGLLLGLRPPLCWVITGAQASSLLGYYWGSGLLSAGLLLGLRPPLCWVITGAQASSLLGYYWGSGLLSAGLLLGLRPPLCWVITGAQASSLLGYYWGSGLLSAGL</sequence>
<feature type="region of interest" description="Disordered" evidence="1">
    <location>
        <begin position="212"/>
        <end position="298"/>
    </location>
</feature>
<dbReference type="Ensembl" id="ENSGMOT00000055607.1">
    <property type="protein sequence ID" value="ENSGMOP00000062574.1"/>
    <property type="gene ID" value="ENSGMOG00000014837.2"/>
</dbReference>
<dbReference type="PANTHER" id="PTHR22443">
    <property type="entry name" value="NON-SPECIFIC LETHAL 1, ISOFORM M"/>
    <property type="match status" value="1"/>
</dbReference>
<name>A0A8C5CNH6_GADMO</name>
<gene>
    <name evidence="3" type="primary">kansl1</name>
</gene>
<feature type="region of interest" description="Disordered" evidence="1">
    <location>
        <begin position="501"/>
        <end position="552"/>
    </location>
</feature>
<dbReference type="GO" id="GO:0035035">
    <property type="term" value="F:histone acetyltransferase binding"/>
    <property type="evidence" value="ECO:0007669"/>
    <property type="project" value="TreeGrafter"/>
</dbReference>
<feature type="compositionally biased region" description="Polar residues" evidence="1">
    <location>
        <begin position="218"/>
        <end position="228"/>
    </location>
</feature>
<dbReference type="Proteomes" id="UP000694546">
    <property type="component" value="Chromosome 18"/>
</dbReference>
<proteinExistence type="predicted"/>
<reference evidence="3" key="2">
    <citation type="submission" date="2025-09" db="UniProtKB">
        <authorList>
            <consortium name="Ensembl"/>
        </authorList>
    </citation>
    <scope>IDENTIFICATION</scope>
</reference>
<reference evidence="3" key="1">
    <citation type="submission" date="2025-08" db="UniProtKB">
        <authorList>
            <consortium name="Ensembl"/>
        </authorList>
    </citation>
    <scope>IDENTIFICATION</scope>
</reference>
<protein>
    <recommendedName>
        <fullName evidence="2">PEHE domain-containing protein</fullName>
    </recommendedName>
</protein>
<feature type="domain" description="PEHE" evidence="2">
    <location>
        <begin position="855"/>
        <end position="985"/>
    </location>
</feature>
<feature type="compositionally biased region" description="Polar residues" evidence="1">
    <location>
        <begin position="518"/>
        <end position="539"/>
    </location>
</feature>
<dbReference type="PROSITE" id="PS52052">
    <property type="entry name" value="PEHE"/>
    <property type="match status" value="1"/>
</dbReference>
<feature type="region of interest" description="Disordered" evidence="1">
    <location>
        <begin position="959"/>
        <end position="989"/>
    </location>
</feature>
<evidence type="ECO:0000313" key="3">
    <source>
        <dbReference type="Ensembl" id="ENSGMOP00000062574.1"/>
    </source>
</evidence>